<sequence length="1370" mass="152219">AEVVLSDVEQIDALLEQVEHDLPDPHVERSKSHRFPPVEDEGQNEPVRLKVRLVSLKDLRGWKKRPSPIQEEDEEGEKQDAEIGEKFLKFAERKPNLESNTLYCSQNGSSKGRGDSVEVECPRSTVFNKRKRNGDFGMDGGDDDDGWIKKEKLCDWEQTELDFPKWIKEEDANSEESGNKPWRNGVSTQTEENSRSSIDSTYCAHCTCCRRRMESREISTQTKLRMWTDESESEVDCGVNIPSPPAFPPPLPPTPSPRHSSNLSAKVESAHRKTPHEEEIERQRSVMFAIHKELKMKFESSQKVKVKEEPTPSVLMDDVEEVSISVYSHSLVMDNKKIEEAGTKTGFSSDDTENSGEFPSLEEDRHEMVDSDEKDPSMQDCIGEEFEGAELMSDRTLSDTEFGDISPISFFNDGDGMKFDDKDSSIFSSSVKLKINHQVSGENFLSDSALTISVKSSGSENEKSSDGDIAEKHDLVCNQSTHVSRALSFHVECDGGNQKRLAGNRDEAYQPGSDSAFAPSSDSFSVDEGALLSEKGMERVRRNFVMSSPFALDMNVSRKRVVSFMIEDSKTEDSDTPNGSSQSDDNPFNNVVENTSDVVFLAEREVSCFLVSDSEPNDCDNRCDHDVAGSEVIDLCDSSQDILDNHNQVAKALSRSGSGHELICEVAPIAHIDTEDSMNCDHPVEVADRSVDSGQNDAQYQTGHLLTTGSTDQYPNLYGGAGFCSQATNIEEEDPDSESNEKLIESLLDDNPTEVDNAVQVVNVEGITQTENPVVAECNKLTDGFVDTIDLAEDTEIRINKNLIKKLSELCARVIFEDCSLKILDDKESGARLDIEPNETPNAATPPIYPLAVIGPSDSREIVPLEDPSCNKPSKETAIFKLVNDNLALRKRSLDNIYFDQLMRVNLPNSDVRPGSLPCCISSNSVPPEVRDGLECNMFGGESLNNVQSNQASFAKDCNNLKTKIRKEFISCDQDSEDYGYTDDSPYVTKRRPKKKRMKTKSRKSALANVTNSSMEQDQQESPSFCSVLSTSYDTACANVTDDTVQYRPGCTVPHPVLYNWLPHDLPSVETTPRFTYSALETARSNLDLIRRVSTSKSISSSFDLSDTSPESQFGYFSTLQHQPSHVVCCNNLMADRHCSVWFNPQHPNYQGCPQETGPPYSCYCRCTRQWVTPVNLVENSLPYFSNDTYNSDESDLSGSWCDEDAVPNEYRHDVAANTKRMRDRESAPDYLPASMDVNSDSAVGDEKDPDSASSLALRSPSKCPFNDVSPDLRSLFSEPREQIQDGSPDSGYRADAETSINPHLTPIGFDCLTPTPTSTPRLSAIDQFLLLEKACDVVPLPSGPPIPSPRSSPDQSRSLYTIFENSETS</sequence>
<feature type="compositionally biased region" description="Polar residues" evidence="1">
    <location>
        <begin position="576"/>
        <end position="590"/>
    </location>
</feature>
<feature type="compositionally biased region" description="Polar residues" evidence="1">
    <location>
        <begin position="1008"/>
        <end position="1021"/>
    </location>
</feature>
<accession>A0A146M2H8</accession>
<feature type="region of interest" description="Disordered" evidence="1">
    <location>
        <begin position="568"/>
        <end position="590"/>
    </location>
</feature>
<feature type="region of interest" description="Disordered" evidence="1">
    <location>
        <begin position="241"/>
        <end position="262"/>
    </location>
</feature>
<feature type="region of interest" description="Disordered" evidence="1">
    <location>
        <begin position="169"/>
        <end position="194"/>
    </location>
</feature>
<feature type="non-terminal residue" evidence="2">
    <location>
        <position position="1"/>
    </location>
</feature>
<feature type="region of interest" description="Disordered" evidence="1">
    <location>
        <begin position="22"/>
        <end position="43"/>
    </location>
</feature>
<feature type="region of interest" description="Disordered" evidence="1">
    <location>
        <begin position="1340"/>
        <end position="1370"/>
    </location>
</feature>
<evidence type="ECO:0000313" key="2">
    <source>
        <dbReference type="EMBL" id="JAQ13981.1"/>
    </source>
</evidence>
<feature type="region of interest" description="Disordered" evidence="1">
    <location>
        <begin position="502"/>
        <end position="521"/>
    </location>
</feature>
<feature type="compositionally biased region" description="Pro residues" evidence="1">
    <location>
        <begin position="242"/>
        <end position="256"/>
    </location>
</feature>
<proteinExistence type="predicted"/>
<organism evidence="2">
    <name type="scientific">Lygus hesperus</name>
    <name type="common">Western plant bug</name>
    <dbReference type="NCBI Taxonomy" id="30085"/>
    <lineage>
        <taxon>Eukaryota</taxon>
        <taxon>Metazoa</taxon>
        <taxon>Ecdysozoa</taxon>
        <taxon>Arthropoda</taxon>
        <taxon>Hexapoda</taxon>
        <taxon>Insecta</taxon>
        <taxon>Pterygota</taxon>
        <taxon>Neoptera</taxon>
        <taxon>Paraneoptera</taxon>
        <taxon>Hemiptera</taxon>
        <taxon>Heteroptera</taxon>
        <taxon>Panheteroptera</taxon>
        <taxon>Cimicomorpha</taxon>
        <taxon>Miridae</taxon>
        <taxon>Mirini</taxon>
        <taxon>Lygus</taxon>
    </lineage>
</organism>
<feature type="region of interest" description="Disordered" evidence="1">
    <location>
        <begin position="982"/>
        <end position="1021"/>
    </location>
</feature>
<feature type="compositionally biased region" description="Basic and acidic residues" evidence="1">
    <location>
        <begin position="362"/>
        <end position="377"/>
    </location>
</feature>
<feature type="compositionally biased region" description="Low complexity" evidence="1">
    <location>
        <begin position="511"/>
        <end position="521"/>
    </location>
</feature>
<gene>
    <name evidence="2" type="ORF">g.88386</name>
</gene>
<feature type="region of interest" description="Disordered" evidence="1">
    <location>
        <begin position="1279"/>
        <end position="1298"/>
    </location>
</feature>
<name>A0A146M2H8_LYGHE</name>
<evidence type="ECO:0000256" key="1">
    <source>
        <dbReference type="SAM" id="MobiDB-lite"/>
    </source>
</evidence>
<feature type="region of interest" description="Disordered" evidence="1">
    <location>
        <begin position="1214"/>
        <end position="1272"/>
    </location>
</feature>
<reference evidence="2" key="1">
    <citation type="journal article" date="2016" name="Gigascience">
        <title>De novo construction of an expanded transcriptome assembly for the western tarnished plant bug, Lygus hesperus.</title>
        <authorList>
            <person name="Tassone E.E."/>
            <person name="Geib S.M."/>
            <person name="Hall B."/>
            <person name="Fabrick J.A."/>
            <person name="Brent C.S."/>
            <person name="Hull J.J."/>
        </authorList>
    </citation>
    <scope>NUCLEOTIDE SEQUENCE</scope>
</reference>
<feature type="compositionally biased region" description="Pro residues" evidence="1">
    <location>
        <begin position="1342"/>
        <end position="1351"/>
    </location>
</feature>
<feature type="compositionally biased region" description="Basic and acidic residues" evidence="1">
    <location>
        <begin position="1214"/>
        <end position="1228"/>
    </location>
</feature>
<protein>
    <submittedName>
        <fullName evidence="2">Uncharacterized protein</fullName>
    </submittedName>
</protein>
<feature type="compositionally biased region" description="Polar residues" evidence="1">
    <location>
        <begin position="185"/>
        <end position="194"/>
    </location>
</feature>
<dbReference type="EMBL" id="GDHC01004648">
    <property type="protein sequence ID" value="JAQ13981.1"/>
    <property type="molecule type" value="Transcribed_RNA"/>
</dbReference>
<feature type="compositionally biased region" description="Basic residues" evidence="1">
    <location>
        <begin position="989"/>
        <end position="1004"/>
    </location>
</feature>
<feature type="region of interest" description="Disordered" evidence="1">
    <location>
        <begin position="342"/>
        <end position="377"/>
    </location>
</feature>